<feature type="transmembrane region" description="Helical" evidence="7">
    <location>
        <begin position="206"/>
        <end position="225"/>
    </location>
</feature>
<feature type="transmembrane region" description="Helical" evidence="7">
    <location>
        <begin position="245"/>
        <end position="266"/>
    </location>
</feature>
<keyword evidence="4 7" id="KW-0812">Transmembrane</keyword>
<dbReference type="GO" id="GO:0055085">
    <property type="term" value="P:transmembrane transport"/>
    <property type="evidence" value="ECO:0007669"/>
    <property type="project" value="InterPro"/>
</dbReference>
<dbReference type="PROSITE" id="PS50928">
    <property type="entry name" value="ABC_TM1"/>
    <property type="match status" value="1"/>
</dbReference>
<keyword evidence="6 7" id="KW-0472">Membrane</keyword>
<reference evidence="9" key="1">
    <citation type="submission" date="2018-05" db="EMBL/GenBank/DDBJ databases">
        <authorList>
            <person name="Lanie J.A."/>
            <person name="Ng W.-L."/>
            <person name="Kazmierczak K.M."/>
            <person name="Andrzejewski T.M."/>
            <person name="Davidsen T.M."/>
            <person name="Wayne K.J."/>
            <person name="Tettelin H."/>
            <person name="Glass J.I."/>
            <person name="Rusch D."/>
            <person name="Podicherti R."/>
            <person name="Tsui H.-C.T."/>
            <person name="Winkler M.E."/>
        </authorList>
    </citation>
    <scope>NUCLEOTIDE SEQUENCE</scope>
</reference>
<dbReference type="PANTHER" id="PTHR43386:SF1">
    <property type="entry name" value="D,D-DIPEPTIDE TRANSPORT SYSTEM PERMEASE PROTEIN DDPC-RELATED"/>
    <property type="match status" value="1"/>
</dbReference>
<dbReference type="InterPro" id="IPR000515">
    <property type="entry name" value="MetI-like"/>
</dbReference>
<evidence type="ECO:0000313" key="9">
    <source>
        <dbReference type="EMBL" id="SVA04338.1"/>
    </source>
</evidence>
<feature type="transmembrane region" description="Helical" evidence="7">
    <location>
        <begin position="116"/>
        <end position="137"/>
    </location>
</feature>
<evidence type="ECO:0000256" key="2">
    <source>
        <dbReference type="ARBA" id="ARBA00022448"/>
    </source>
</evidence>
<organism evidence="9">
    <name type="scientific">marine metagenome</name>
    <dbReference type="NCBI Taxonomy" id="408172"/>
    <lineage>
        <taxon>unclassified sequences</taxon>
        <taxon>metagenomes</taxon>
        <taxon>ecological metagenomes</taxon>
    </lineage>
</organism>
<accession>A0A381SM24</accession>
<dbReference type="InterPro" id="IPR035906">
    <property type="entry name" value="MetI-like_sf"/>
</dbReference>
<dbReference type="GO" id="GO:0005886">
    <property type="term" value="C:plasma membrane"/>
    <property type="evidence" value="ECO:0007669"/>
    <property type="project" value="UniProtKB-SubCell"/>
</dbReference>
<dbReference type="SUPFAM" id="SSF161098">
    <property type="entry name" value="MetI-like"/>
    <property type="match status" value="1"/>
</dbReference>
<dbReference type="AlphaFoldDB" id="A0A381SM24"/>
<sequence>MKIFFQNLFIKKSALSGFVFLCGLLFLSVFIPFISPYEQDIYGAVHFETAGQPPSFSHWFGTDTAGRDMLTITIRAGFYSLKVAFGVVFFSVLIGVPIGMFAGVASKRIDEIIMRITDGFLAFPPLILPIAITAALGPSLNNVIIGISISWFPWYVRIARSQALIISSLDYVSISRSMGAGKLHVIKTHILPNSVSPILTQATIDAGYAILTAAGLSFIGLGAQHPDVEWGLLITQSRAQFINHWWEVFFPGIFILLTVASFNIIGDELRNTTNEKRLNSG</sequence>
<comment type="subcellular location">
    <subcellularLocation>
        <location evidence="1">Cell membrane</location>
        <topology evidence="1">Multi-pass membrane protein</topology>
    </subcellularLocation>
</comment>
<dbReference type="Pfam" id="PF12911">
    <property type="entry name" value="OppC_N"/>
    <property type="match status" value="1"/>
</dbReference>
<evidence type="ECO:0000256" key="4">
    <source>
        <dbReference type="ARBA" id="ARBA00022692"/>
    </source>
</evidence>
<evidence type="ECO:0000256" key="3">
    <source>
        <dbReference type="ARBA" id="ARBA00022475"/>
    </source>
</evidence>
<name>A0A381SM24_9ZZZZ</name>
<dbReference type="InterPro" id="IPR025966">
    <property type="entry name" value="OppC_N"/>
</dbReference>
<evidence type="ECO:0000256" key="6">
    <source>
        <dbReference type="ARBA" id="ARBA00023136"/>
    </source>
</evidence>
<evidence type="ECO:0000256" key="1">
    <source>
        <dbReference type="ARBA" id="ARBA00004651"/>
    </source>
</evidence>
<keyword evidence="3" id="KW-1003">Cell membrane</keyword>
<dbReference type="PANTHER" id="PTHR43386">
    <property type="entry name" value="OLIGOPEPTIDE TRANSPORT SYSTEM PERMEASE PROTEIN APPC"/>
    <property type="match status" value="1"/>
</dbReference>
<keyword evidence="2" id="KW-0813">Transport</keyword>
<dbReference type="EMBL" id="UINC01003215">
    <property type="protein sequence ID" value="SVA04338.1"/>
    <property type="molecule type" value="Genomic_DNA"/>
</dbReference>
<feature type="transmembrane region" description="Helical" evidence="7">
    <location>
        <begin position="12"/>
        <end position="34"/>
    </location>
</feature>
<dbReference type="Gene3D" id="1.10.3720.10">
    <property type="entry name" value="MetI-like"/>
    <property type="match status" value="1"/>
</dbReference>
<dbReference type="CDD" id="cd06261">
    <property type="entry name" value="TM_PBP2"/>
    <property type="match status" value="1"/>
</dbReference>
<evidence type="ECO:0000256" key="7">
    <source>
        <dbReference type="SAM" id="Phobius"/>
    </source>
</evidence>
<dbReference type="InterPro" id="IPR050366">
    <property type="entry name" value="BP-dependent_transpt_permease"/>
</dbReference>
<dbReference type="Pfam" id="PF00528">
    <property type="entry name" value="BPD_transp_1"/>
    <property type="match status" value="1"/>
</dbReference>
<feature type="transmembrane region" description="Helical" evidence="7">
    <location>
        <begin position="83"/>
        <end position="104"/>
    </location>
</feature>
<feature type="transmembrane region" description="Helical" evidence="7">
    <location>
        <begin position="143"/>
        <end position="159"/>
    </location>
</feature>
<evidence type="ECO:0000259" key="8">
    <source>
        <dbReference type="PROSITE" id="PS50928"/>
    </source>
</evidence>
<evidence type="ECO:0000256" key="5">
    <source>
        <dbReference type="ARBA" id="ARBA00022989"/>
    </source>
</evidence>
<protein>
    <recommendedName>
        <fullName evidence="8">ABC transmembrane type-1 domain-containing protein</fullName>
    </recommendedName>
</protein>
<feature type="domain" description="ABC transmembrane type-1" evidence="8">
    <location>
        <begin position="77"/>
        <end position="266"/>
    </location>
</feature>
<proteinExistence type="predicted"/>
<keyword evidence="5 7" id="KW-1133">Transmembrane helix</keyword>
<gene>
    <name evidence="9" type="ORF">METZ01_LOCUS57192</name>
</gene>